<feature type="region of interest" description="Disordered" evidence="1">
    <location>
        <begin position="101"/>
        <end position="123"/>
    </location>
</feature>
<organism evidence="2 3">
    <name type="scientific">Thermocatellispora tengchongensis</name>
    <dbReference type="NCBI Taxonomy" id="1073253"/>
    <lineage>
        <taxon>Bacteria</taxon>
        <taxon>Bacillati</taxon>
        <taxon>Actinomycetota</taxon>
        <taxon>Actinomycetes</taxon>
        <taxon>Streptosporangiales</taxon>
        <taxon>Streptosporangiaceae</taxon>
        <taxon>Thermocatellispora</taxon>
    </lineage>
</organism>
<feature type="compositionally biased region" description="Polar residues" evidence="1">
    <location>
        <begin position="101"/>
        <end position="110"/>
    </location>
</feature>
<dbReference type="EMBL" id="JACHGN010000001">
    <property type="protein sequence ID" value="MBB5130687.1"/>
    <property type="molecule type" value="Genomic_DNA"/>
</dbReference>
<reference evidence="2 3" key="1">
    <citation type="submission" date="2020-08" db="EMBL/GenBank/DDBJ databases">
        <title>Genomic Encyclopedia of Type Strains, Phase IV (KMG-IV): sequencing the most valuable type-strain genomes for metagenomic binning, comparative biology and taxonomic classification.</title>
        <authorList>
            <person name="Goeker M."/>
        </authorList>
    </citation>
    <scope>NUCLEOTIDE SEQUENCE [LARGE SCALE GENOMIC DNA]</scope>
    <source>
        <strain evidence="2 3">DSM 45615</strain>
    </source>
</reference>
<protein>
    <submittedName>
        <fullName evidence="2">Uncharacterized protein</fullName>
    </submittedName>
</protein>
<dbReference type="RefSeq" id="WP_185047539.1">
    <property type="nucleotide sequence ID" value="NZ_BAABIX010000006.1"/>
</dbReference>
<evidence type="ECO:0000313" key="3">
    <source>
        <dbReference type="Proteomes" id="UP000578449"/>
    </source>
</evidence>
<proteinExistence type="predicted"/>
<dbReference type="Proteomes" id="UP000578449">
    <property type="component" value="Unassembled WGS sequence"/>
</dbReference>
<evidence type="ECO:0000313" key="2">
    <source>
        <dbReference type="EMBL" id="MBB5130687.1"/>
    </source>
</evidence>
<evidence type="ECO:0000256" key="1">
    <source>
        <dbReference type="SAM" id="MobiDB-lite"/>
    </source>
</evidence>
<comment type="caution">
    <text evidence="2">The sequence shown here is derived from an EMBL/GenBank/DDBJ whole genome shotgun (WGS) entry which is preliminary data.</text>
</comment>
<accession>A0A840P099</accession>
<name>A0A840P099_9ACTN</name>
<sequence length="123" mass="13309">MRGEWQPGGSSKAGFDAYATSKQCNLATVLASAREIPRPRFNAVEPGFNPGTVLGRDANAAVRFLAKYVAALAPLIKYWSTLKRAARMITGYSSTNRIGQGCTTTRTASRWSAPLRSGTQRAR</sequence>
<keyword evidence="3" id="KW-1185">Reference proteome</keyword>
<dbReference type="AlphaFoldDB" id="A0A840P099"/>
<gene>
    <name evidence="2" type="ORF">HNP84_000375</name>
</gene>